<feature type="domain" description="Large ribosomal subunit protein uL11 C-terminal" evidence="8">
    <location>
        <begin position="70"/>
        <end position="137"/>
    </location>
</feature>
<keyword evidence="2 6" id="KW-0699">rRNA-binding</keyword>
<dbReference type="InterPro" id="IPR020783">
    <property type="entry name" value="Ribosomal_uL11_C"/>
</dbReference>
<name>A0A7J3VR95_CALS0</name>
<dbReference type="InterPro" id="IPR036769">
    <property type="entry name" value="Ribosomal_uL11_C_sf"/>
</dbReference>
<gene>
    <name evidence="6" type="primary">rpl11</name>
    <name evidence="10" type="ORF">ENM31_00230</name>
</gene>
<evidence type="ECO:0000259" key="9">
    <source>
        <dbReference type="Pfam" id="PF03946"/>
    </source>
</evidence>
<dbReference type="SMART" id="SM00649">
    <property type="entry name" value="RL11"/>
    <property type="match status" value="1"/>
</dbReference>
<evidence type="ECO:0000256" key="3">
    <source>
        <dbReference type="ARBA" id="ARBA00022884"/>
    </source>
</evidence>
<dbReference type="InterPro" id="IPR020784">
    <property type="entry name" value="Ribosomal_uL11_N"/>
</dbReference>
<dbReference type="InterPro" id="IPR020785">
    <property type="entry name" value="Ribosomal_uL11_CS"/>
</dbReference>
<evidence type="ECO:0000256" key="7">
    <source>
        <dbReference type="RuleBase" id="RU003978"/>
    </source>
</evidence>
<dbReference type="GO" id="GO:0006412">
    <property type="term" value="P:translation"/>
    <property type="evidence" value="ECO:0007669"/>
    <property type="project" value="UniProtKB-UniRule"/>
</dbReference>
<dbReference type="SUPFAM" id="SSF46906">
    <property type="entry name" value="Ribosomal protein L11, C-terminal domain"/>
    <property type="match status" value="1"/>
</dbReference>
<dbReference type="PROSITE" id="PS00359">
    <property type="entry name" value="RIBOSOMAL_L11"/>
    <property type="match status" value="1"/>
</dbReference>
<dbReference type="GO" id="GO:0070180">
    <property type="term" value="F:large ribosomal subunit rRNA binding"/>
    <property type="evidence" value="ECO:0007669"/>
    <property type="project" value="UniProtKB-UniRule"/>
</dbReference>
<dbReference type="GO" id="GO:0015934">
    <property type="term" value="C:large ribosomal subunit"/>
    <property type="evidence" value="ECO:0007669"/>
    <property type="project" value="TreeGrafter"/>
</dbReference>
<dbReference type="InterPro" id="IPR000911">
    <property type="entry name" value="Ribosomal_uL11"/>
</dbReference>
<proteinExistence type="inferred from homology"/>
<dbReference type="Gene3D" id="1.10.10.250">
    <property type="entry name" value="Ribosomal protein L11, C-terminal domain"/>
    <property type="match status" value="1"/>
</dbReference>
<dbReference type="HAMAP" id="MF_00736">
    <property type="entry name" value="Ribosomal_uL11"/>
    <property type="match status" value="1"/>
</dbReference>
<dbReference type="NCBIfam" id="NF002232">
    <property type="entry name" value="PRK01143.1"/>
    <property type="match status" value="1"/>
</dbReference>
<evidence type="ECO:0000256" key="2">
    <source>
        <dbReference type="ARBA" id="ARBA00022730"/>
    </source>
</evidence>
<reference evidence="10" key="1">
    <citation type="journal article" date="2020" name="mSystems">
        <title>Genome- and Community-Level Interaction Insights into Carbon Utilization and Element Cycling Functions of Hydrothermarchaeota in Hydrothermal Sediment.</title>
        <authorList>
            <person name="Zhou Z."/>
            <person name="Liu Y."/>
            <person name="Xu W."/>
            <person name="Pan J."/>
            <person name="Luo Z.H."/>
            <person name="Li M."/>
        </authorList>
    </citation>
    <scope>NUCLEOTIDE SEQUENCE [LARGE SCALE GENOMIC DNA]</scope>
    <source>
        <strain evidence="10">SpSt-1074</strain>
    </source>
</reference>
<dbReference type="AlphaFoldDB" id="A0A7J3VR95"/>
<dbReference type="Gene3D" id="3.30.1550.10">
    <property type="entry name" value="Ribosomal protein L11/L12, N-terminal domain"/>
    <property type="match status" value="1"/>
</dbReference>
<evidence type="ECO:0000256" key="4">
    <source>
        <dbReference type="ARBA" id="ARBA00022980"/>
    </source>
</evidence>
<sequence length="162" mass="16945">MGEKTFRFLVEGGKVTAGPPLGPALGPLGLNVLAVAEEVNKQTGEYMGMRVPVEIVVDTDTKKFTVKVGTPSTAALIASTAGISKGSGTAGKDFVADVKFSDIVSVASKKLPDIRSKTLKAAVKEILGTCVSMGVKVDGMHAKDVIKEVDRGKYDSYLGEKN</sequence>
<protein>
    <recommendedName>
        <fullName evidence="6">Large ribosomal subunit protein uL11</fullName>
    </recommendedName>
</protein>
<accession>A0A7J3VR95</accession>
<evidence type="ECO:0000313" key="10">
    <source>
        <dbReference type="EMBL" id="HHM43711.1"/>
    </source>
</evidence>
<comment type="subunit">
    <text evidence="6">Part of the ribosomal stalk of the 50S ribosomal subunit. Interacts with L10 and the large rRNA to form the base of the stalk. L10 forms an elongated spine to which L12 dimers bind in a sequential fashion forming a multimeric L10(L12)X complex.</text>
</comment>
<evidence type="ECO:0000259" key="8">
    <source>
        <dbReference type="Pfam" id="PF00298"/>
    </source>
</evidence>
<dbReference type="SUPFAM" id="SSF54747">
    <property type="entry name" value="Ribosomal L11/L12e N-terminal domain"/>
    <property type="match status" value="1"/>
</dbReference>
<dbReference type="Pfam" id="PF03946">
    <property type="entry name" value="Ribosomal_L11_N"/>
    <property type="match status" value="1"/>
</dbReference>
<evidence type="ECO:0000256" key="6">
    <source>
        <dbReference type="HAMAP-Rule" id="MF_00736"/>
    </source>
</evidence>
<dbReference type="PANTHER" id="PTHR11661:SF1">
    <property type="entry name" value="LARGE RIBOSOMAL SUBUNIT PROTEIN UL11M"/>
    <property type="match status" value="1"/>
</dbReference>
<keyword evidence="4 6" id="KW-0689">Ribosomal protein</keyword>
<evidence type="ECO:0000256" key="1">
    <source>
        <dbReference type="ARBA" id="ARBA00010537"/>
    </source>
</evidence>
<keyword evidence="3 6" id="KW-0694">RNA-binding</keyword>
<dbReference type="Pfam" id="PF00298">
    <property type="entry name" value="Ribosomal_L11"/>
    <property type="match status" value="1"/>
</dbReference>
<evidence type="ECO:0000256" key="5">
    <source>
        <dbReference type="ARBA" id="ARBA00023274"/>
    </source>
</evidence>
<dbReference type="EMBL" id="DRXH01000010">
    <property type="protein sequence ID" value="HHM43711.1"/>
    <property type="molecule type" value="Genomic_DNA"/>
</dbReference>
<comment type="function">
    <text evidence="6">Forms part of the ribosomal stalk which helps the ribosome interact with GTP-bound translation factors.</text>
</comment>
<comment type="similarity">
    <text evidence="1 6 7">Belongs to the universal ribosomal protein uL11 family.</text>
</comment>
<dbReference type="CDD" id="cd00349">
    <property type="entry name" value="Ribosomal_L11"/>
    <property type="match status" value="1"/>
</dbReference>
<dbReference type="GO" id="GO:0003735">
    <property type="term" value="F:structural constituent of ribosome"/>
    <property type="evidence" value="ECO:0007669"/>
    <property type="project" value="InterPro"/>
</dbReference>
<dbReference type="InterPro" id="IPR036796">
    <property type="entry name" value="Ribosomal_uL11_N_sf"/>
</dbReference>
<dbReference type="PANTHER" id="PTHR11661">
    <property type="entry name" value="60S RIBOSOMAL PROTEIN L12"/>
    <property type="match status" value="1"/>
</dbReference>
<feature type="domain" description="Large ribosomal subunit protein uL11 N-terminal" evidence="9">
    <location>
        <begin position="7"/>
        <end position="64"/>
    </location>
</feature>
<organism evidence="10">
    <name type="scientific">Caldiarchaeum subterraneum</name>
    <dbReference type="NCBI Taxonomy" id="311458"/>
    <lineage>
        <taxon>Archaea</taxon>
        <taxon>Nitrososphaerota</taxon>
        <taxon>Candidatus Caldarchaeales</taxon>
        <taxon>Candidatus Caldarchaeaceae</taxon>
        <taxon>Candidatus Caldarchaeum</taxon>
    </lineage>
</organism>
<keyword evidence="5 6" id="KW-0687">Ribonucleoprotein</keyword>
<comment type="caution">
    <text evidence="10">The sequence shown here is derived from an EMBL/GenBank/DDBJ whole genome shotgun (WGS) entry which is preliminary data.</text>
</comment>